<name>A0ABU3URQ0_9ACTN</name>
<evidence type="ECO:0000313" key="2">
    <source>
        <dbReference type="EMBL" id="MDU8996503.1"/>
    </source>
</evidence>
<evidence type="ECO:0000313" key="3">
    <source>
        <dbReference type="Proteomes" id="UP001257627"/>
    </source>
</evidence>
<dbReference type="Proteomes" id="UP001257627">
    <property type="component" value="Unassembled WGS sequence"/>
</dbReference>
<organism evidence="2 3">
    <name type="scientific">Streptomyces mirabilis</name>
    <dbReference type="NCBI Taxonomy" id="68239"/>
    <lineage>
        <taxon>Bacteria</taxon>
        <taxon>Bacillati</taxon>
        <taxon>Actinomycetota</taxon>
        <taxon>Actinomycetes</taxon>
        <taxon>Kitasatosporales</taxon>
        <taxon>Streptomycetaceae</taxon>
        <taxon>Streptomyces</taxon>
    </lineage>
</organism>
<keyword evidence="3" id="KW-1185">Reference proteome</keyword>
<dbReference type="RefSeq" id="WP_316734173.1">
    <property type="nucleotide sequence ID" value="NZ_JARAKF010000001.1"/>
</dbReference>
<dbReference type="EMBL" id="JARAKF010000001">
    <property type="protein sequence ID" value="MDU8996503.1"/>
    <property type="molecule type" value="Genomic_DNA"/>
</dbReference>
<keyword evidence="1" id="KW-0732">Signal</keyword>
<sequence length="96" mass="9849">MRKRTTTVALLVSFAAAGAALAPAAFADGSQGDTKITKVVVNGGKDVVIGTTTVKTFTVSVTATDDQGIKSADITLNGPGQRLSKLTVHPGGQRHW</sequence>
<feature type="signal peptide" evidence="1">
    <location>
        <begin position="1"/>
        <end position="27"/>
    </location>
</feature>
<comment type="caution">
    <text evidence="2">The sequence shown here is derived from an EMBL/GenBank/DDBJ whole genome shotgun (WGS) entry which is preliminary data.</text>
</comment>
<dbReference type="InterPro" id="IPR010916">
    <property type="entry name" value="TonB_box_CS"/>
</dbReference>
<proteinExistence type="predicted"/>
<protein>
    <submittedName>
        <fullName evidence="2">Uncharacterized protein</fullName>
    </submittedName>
</protein>
<gene>
    <name evidence="2" type="ORF">PU648_29980</name>
</gene>
<accession>A0ABU3URQ0</accession>
<evidence type="ECO:0000256" key="1">
    <source>
        <dbReference type="SAM" id="SignalP"/>
    </source>
</evidence>
<reference evidence="2 3" key="1">
    <citation type="submission" date="2023-02" db="EMBL/GenBank/DDBJ databases">
        <authorList>
            <person name="Maleckis M."/>
        </authorList>
    </citation>
    <scope>NUCLEOTIDE SEQUENCE [LARGE SCALE GENOMIC DNA]</scope>
    <source>
        <strain evidence="2 3">P8-A2</strain>
    </source>
</reference>
<feature type="chain" id="PRO_5045371888" evidence="1">
    <location>
        <begin position="28"/>
        <end position="96"/>
    </location>
</feature>
<dbReference type="PROSITE" id="PS00430">
    <property type="entry name" value="TONB_DEPENDENT_REC_1"/>
    <property type="match status" value="1"/>
</dbReference>